<evidence type="ECO:0000313" key="1">
    <source>
        <dbReference type="EMBL" id="KIO01390.1"/>
    </source>
</evidence>
<reference evidence="2" key="2">
    <citation type="submission" date="2015-01" db="EMBL/GenBank/DDBJ databases">
        <title>Evolutionary Origins and Diversification of the Mycorrhizal Mutualists.</title>
        <authorList>
            <consortium name="DOE Joint Genome Institute"/>
            <consortium name="Mycorrhizal Genomics Consortium"/>
            <person name="Kohler A."/>
            <person name="Kuo A."/>
            <person name="Nagy L.G."/>
            <person name="Floudas D."/>
            <person name="Copeland A."/>
            <person name="Barry K.W."/>
            <person name="Cichocki N."/>
            <person name="Veneault-Fourrey C."/>
            <person name="LaButti K."/>
            <person name="Lindquist E.A."/>
            <person name="Lipzen A."/>
            <person name="Lundell T."/>
            <person name="Morin E."/>
            <person name="Murat C."/>
            <person name="Riley R."/>
            <person name="Ohm R."/>
            <person name="Sun H."/>
            <person name="Tunlid A."/>
            <person name="Henrissat B."/>
            <person name="Grigoriev I.V."/>
            <person name="Hibbett D.S."/>
            <person name="Martin F."/>
        </authorList>
    </citation>
    <scope>NUCLEOTIDE SEQUENCE [LARGE SCALE GENOMIC DNA]</scope>
    <source>
        <strain evidence="2">Marx 270</strain>
    </source>
</reference>
<dbReference type="Proteomes" id="UP000054217">
    <property type="component" value="Unassembled WGS sequence"/>
</dbReference>
<dbReference type="InParanoid" id="A0A0C3NKD9"/>
<protein>
    <submittedName>
        <fullName evidence="1">Uncharacterized protein</fullName>
    </submittedName>
</protein>
<name>A0A0C3NKD9_PISTI</name>
<gene>
    <name evidence="1" type="ORF">M404DRAFT_732250</name>
</gene>
<dbReference type="EMBL" id="KN831988">
    <property type="protein sequence ID" value="KIO01390.1"/>
    <property type="molecule type" value="Genomic_DNA"/>
</dbReference>
<organism evidence="1 2">
    <name type="scientific">Pisolithus tinctorius Marx 270</name>
    <dbReference type="NCBI Taxonomy" id="870435"/>
    <lineage>
        <taxon>Eukaryota</taxon>
        <taxon>Fungi</taxon>
        <taxon>Dikarya</taxon>
        <taxon>Basidiomycota</taxon>
        <taxon>Agaricomycotina</taxon>
        <taxon>Agaricomycetes</taxon>
        <taxon>Agaricomycetidae</taxon>
        <taxon>Boletales</taxon>
        <taxon>Sclerodermatineae</taxon>
        <taxon>Pisolithaceae</taxon>
        <taxon>Pisolithus</taxon>
    </lineage>
</organism>
<sequence>MHIKEMSNLVSFHLFTLPRVQNSKASAAVSSILSSLVAAEPFSDTSLQGLWQYVLTRPVVFDSLNVYENTLPQEAS</sequence>
<dbReference type="AlphaFoldDB" id="A0A0C3NKD9"/>
<reference evidence="1 2" key="1">
    <citation type="submission" date="2014-04" db="EMBL/GenBank/DDBJ databases">
        <authorList>
            <consortium name="DOE Joint Genome Institute"/>
            <person name="Kuo A."/>
            <person name="Kohler A."/>
            <person name="Costa M.D."/>
            <person name="Nagy L.G."/>
            <person name="Floudas D."/>
            <person name="Copeland A."/>
            <person name="Barry K.W."/>
            <person name="Cichocki N."/>
            <person name="Veneault-Fourrey C."/>
            <person name="LaButti K."/>
            <person name="Lindquist E.A."/>
            <person name="Lipzen A."/>
            <person name="Lundell T."/>
            <person name="Morin E."/>
            <person name="Murat C."/>
            <person name="Sun H."/>
            <person name="Tunlid A."/>
            <person name="Henrissat B."/>
            <person name="Grigoriev I.V."/>
            <person name="Hibbett D.S."/>
            <person name="Martin F."/>
            <person name="Nordberg H.P."/>
            <person name="Cantor M.N."/>
            <person name="Hua S.X."/>
        </authorList>
    </citation>
    <scope>NUCLEOTIDE SEQUENCE [LARGE SCALE GENOMIC DNA]</scope>
    <source>
        <strain evidence="1 2">Marx 270</strain>
    </source>
</reference>
<accession>A0A0C3NKD9</accession>
<proteinExistence type="predicted"/>
<keyword evidence="2" id="KW-1185">Reference proteome</keyword>
<evidence type="ECO:0000313" key="2">
    <source>
        <dbReference type="Proteomes" id="UP000054217"/>
    </source>
</evidence>
<dbReference type="HOGENOM" id="CLU_2655504_0_0_1"/>